<dbReference type="Proteomes" id="UP000290759">
    <property type="component" value="Unassembled WGS sequence"/>
</dbReference>
<feature type="compositionally biased region" description="Basic residues" evidence="3">
    <location>
        <begin position="20"/>
        <end position="32"/>
    </location>
</feature>
<dbReference type="PROSITE" id="PS51186">
    <property type="entry name" value="GNAT"/>
    <property type="match status" value="1"/>
</dbReference>
<keyword evidence="2" id="KW-0012">Acyltransferase</keyword>
<evidence type="ECO:0000256" key="1">
    <source>
        <dbReference type="ARBA" id="ARBA00022679"/>
    </source>
</evidence>
<dbReference type="Gene3D" id="3.40.630.30">
    <property type="match status" value="1"/>
</dbReference>
<name>A0A4Q2U6M5_9HYPH</name>
<gene>
    <name evidence="5" type="ORF">D3273_18435</name>
</gene>
<dbReference type="Pfam" id="PF00583">
    <property type="entry name" value="Acetyltransf_1"/>
    <property type="match status" value="1"/>
</dbReference>
<sequence length="204" mass="22584">MSWPGSACSPTPTPPCRARSTSRRPTPRRRARAGCWRPRPRPEDGTVFGRTRPGHAIVLDGDRAEDCARLHATGFPHPWDALDFERLIGAESCFGHALVETRDPRRMQGFILSRRAADEAEVLTIVVDPSNRRQGVAGRLMRANMEALLRHGVKSWFLEVGDTNAAARRLYAGLGFTEVGRRQGYYRVAGGTPATALILRRTIG</sequence>
<feature type="domain" description="N-acetyltransferase" evidence="4">
    <location>
        <begin position="49"/>
        <end position="204"/>
    </location>
</feature>
<dbReference type="PANTHER" id="PTHR43420:SF44">
    <property type="entry name" value="ACETYLTRANSFERASE YPEA"/>
    <property type="match status" value="1"/>
</dbReference>
<accession>A0A4Q2U6M5</accession>
<protein>
    <submittedName>
        <fullName evidence="5">GNAT family N-acetyltransferase</fullName>
    </submittedName>
</protein>
<evidence type="ECO:0000256" key="2">
    <source>
        <dbReference type="ARBA" id="ARBA00023315"/>
    </source>
</evidence>
<dbReference type="InterPro" id="IPR000182">
    <property type="entry name" value="GNAT_dom"/>
</dbReference>
<dbReference type="InterPro" id="IPR050680">
    <property type="entry name" value="YpeA/RimI_acetyltransf"/>
</dbReference>
<feature type="compositionally biased region" description="Low complexity" evidence="3">
    <location>
        <begin position="1"/>
        <end position="10"/>
    </location>
</feature>
<dbReference type="EMBL" id="QYBB01000024">
    <property type="protein sequence ID" value="RYC30515.1"/>
    <property type="molecule type" value="Genomic_DNA"/>
</dbReference>
<dbReference type="InterPro" id="IPR016181">
    <property type="entry name" value="Acyl_CoA_acyltransferase"/>
</dbReference>
<organism evidence="5 6">
    <name type="scientific">Lichenibacterium minor</name>
    <dbReference type="NCBI Taxonomy" id="2316528"/>
    <lineage>
        <taxon>Bacteria</taxon>
        <taxon>Pseudomonadati</taxon>
        <taxon>Pseudomonadota</taxon>
        <taxon>Alphaproteobacteria</taxon>
        <taxon>Hyphomicrobiales</taxon>
        <taxon>Lichenihabitantaceae</taxon>
        <taxon>Lichenibacterium</taxon>
    </lineage>
</organism>
<keyword evidence="6" id="KW-1185">Reference proteome</keyword>
<evidence type="ECO:0000256" key="3">
    <source>
        <dbReference type="SAM" id="MobiDB-lite"/>
    </source>
</evidence>
<keyword evidence="1 5" id="KW-0808">Transferase</keyword>
<proteinExistence type="predicted"/>
<evidence type="ECO:0000259" key="4">
    <source>
        <dbReference type="PROSITE" id="PS51186"/>
    </source>
</evidence>
<dbReference type="PANTHER" id="PTHR43420">
    <property type="entry name" value="ACETYLTRANSFERASE"/>
    <property type="match status" value="1"/>
</dbReference>
<evidence type="ECO:0000313" key="5">
    <source>
        <dbReference type="EMBL" id="RYC30515.1"/>
    </source>
</evidence>
<reference evidence="5 6" key="1">
    <citation type="submission" date="2018-12" db="EMBL/GenBank/DDBJ databases">
        <authorList>
            <person name="Grouzdev D.S."/>
            <person name="Krutkina M.S."/>
        </authorList>
    </citation>
    <scope>NUCLEOTIDE SEQUENCE [LARGE SCALE GENOMIC DNA]</scope>
    <source>
        <strain evidence="5 6">RmlP026</strain>
    </source>
</reference>
<feature type="region of interest" description="Disordered" evidence="3">
    <location>
        <begin position="1"/>
        <end position="53"/>
    </location>
</feature>
<dbReference type="SUPFAM" id="SSF55729">
    <property type="entry name" value="Acyl-CoA N-acyltransferases (Nat)"/>
    <property type="match status" value="1"/>
</dbReference>
<reference evidence="5 6" key="2">
    <citation type="submission" date="2019-02" db="EMBL/GenBank/DDBJ databases">
        <title>'Lichenibacterium ramalinii' gen. nov. sp. nov., 'Lichenibacterium minor' gen. nov. sp. nov.</title>
        <authorList>
            <person name="Pankratov T."/>
        </authorList>
    </citation>
    <scope>NUCLEOTIDE SEQUENCE [LARGE SCALE GENOMIC DNA]</scope>
    <source>
        <strain evidence="5 6">RmlP026</strain>
    </source>
</reference>
<evidence type="ECO:0000313" key="6">
    <source>
        <dbReference type="Proteomes" id="UP000290759"/>
    </source>
</evidence>
<dbReference type="OrthoDB" id="9804026at2"/>
<dbReference type="GO" id="GO:0016747">
    <property type="term" value="F:acyltransferase activity, transferring groups other than amino-acyl groups"/>
    <property type="evidence" value="ECO:0007669"/>
    <property type="project" value="InterPro"/>
</dbReference>
<comment type="caution">
    <text evidence="5">The sequence shown here is derived from an EMBL/GenBank/DDBJ whole genome shotgun (WGS) entry which is preliminary data.</text>
</comment>
<dbReference type="CDD" id="cd04301">
    <property type="entry name" value="NAT_SF"/>
    <property type="match status" value="1"/>
</dbReference>
<dbReference type="AlphaFoldDB" id="A0A4Q2U6M5"/>